<dbReference type="EMBL" id="JBHUFU010000009">
    <property type="protein sequence ID" value="MFD1831228.1"/>
    <property type="molecule type" value="Genomic_DNA"/>
</dbReference>
<reference evidence="2" key="1">
    <citation type="journal article" date="2019" name="Int. J. Syst. Evol. Microbiol.">
        <title>The Global Catalogue of Microorganisms (GCM) 10K type strain sequencing project: providing services to taxonomists for standard genome sequencing and annotation.</title>
        <authorList>
            <consortium name="The Broad Institute Genomics Platform"/>
            <consortium name="The Broad Institute Genome Sequencing Center for Infectious Disease"/>
            <person name="Wu L."/>
            <person name="Ma J."/>
        </authorList>
    </citation>
    <scope>NUCLEOTIDE SEQUENCE [LARGE SCALE GENOMIC DNA]</scope>
    <source>
        <strain evidence="2">CGMCC 4.7455</strain>
    </source>
</reference>
<name>A0ABW4PNB1_9ACTN</name>
<dbReference type="Proteomes" id="UP001597365">
    <property type="component" value="Unassembled WGS sequence"/>
</dbReference>
<comment type="caution">
    <text evidence="1">The sequence shown here is derived from an EMBL/GenBank/DDBJ whole genome shotgun (WGS) entry which is preliminary data.</text>
</comment>
<evidence type="ECO:0000313" key="2">
    <source>
        <dbReference type="Proteomes" id="UP001597365"/>
    </source>
</evidence>
<keyword evidence="2" id="KW-1185">Reference proteome</keyword>
<organism evidence="1 2">
    <name type="scientific">Streptomyces desertarenae</name>
    <dbReference type="NCBI Taxonomy" id="2666184"/>
    <lineage>
        <taxon>Bacteria</taxon>
        <taxon>Bacillati</taxon>
        <taxon>Actinomycetota</taxon>
        <taxon>Actinomycetes</taxon>
        <taxon>Kitasatosporales</taxon>
        <taxon>Streptomycetaceae</taxon>
        <taxon>Streptomyces</taxon>
    </lineage>
</organism>
<evidence type="ECO:0000313" key="1">
    <source>
        <dbReference type="EMBL" id="MFD1831228.1"/>
    </source>
</evidence>
<proteinExistence type="predicted"/>
<gene>
    <name evidence="1" type="ORF">ACFSJS_16380</name>
</gene>
<sequence length="183" mass="20416">MTDADAAPRARFLVLHDYGMGGLWWWVRAESAREVTERLAEVEVVDDPEAVGRAGAWELEETDIDAPVLPGGLEELRARRDAQRGLPGFGALAGRSVVHLRLGGGLHGDDDRSVYLVEVGGDGRRLRQVELTEDGTALRSGPEDWVFNPPVVDLFDPGLPDKEMDREEFEAQWRRARHDDSYL</sequence>
<protein>
    <submittedName>
        <fullName evidence="1">Uncharacterized protein</fullName>
    </submittedName>
</protein>
<dbReference type="RefSeq" id="WP_380900945.1">
    <property type="nucleotide sequence ID" value="NZ_JBHUFU010000009.1"/>
</dbReference>
<accession>A0ABW4PNB1</accession>